<evidence type="ECO:0000256" key="5">
    <source>
        <dbReference type="ARBA" id="ARBA00023132"/>
    </source>
</evidence>
<dbReference type="Gene3D" id="1.20.190.50">
    <property type="match status" value="1"/>
</dbReference>
<accession>A0A9N9GPU8</accession>
<comment type="subcellular location">
    <subcellularLocation>
        <location evidence="7">Nucleus</location>
        <location evidence="7">Nuclear pore complex</location>
    </subcellularLocation>
    <subcellularLocation>
        <location evidence="7">Nucleus membrane</location>
    </subcellularLocation>
</comment>
<comment type="subunit">
    <text evidence="7">Part of the nuclear pore complex (NPC).</text>
</comment>
<dbReference type="PANTHER" id="PTHR13003">
    <property type="entry name" value="NUP107-RELATED"/>
    <property type="match status" value="1"/>
</dbReference>
<evidence type="ECO:0000313" key="9">
    <source>
        <dbReference type="Proteomes" id="UP000789572"/>
    </source>
</evidence>
<gene>
    <name evidence="8" type="ORF">POCULU_LOCUS8256</name>
</gene>
<comment type="function">
    <text evidence="7">Functions as a component of the nuclear pore complex (NPC).</text>
</comment>
<dbReference type="OrthoDB" id="3098at2759"/>
<evidence type="ECO:0000256" key="4">
    <source>
        <dbReference type="ARBA" id="ARBA00023010"/>
    </source>
</evidence>
<dbReference type="GO" id="GO:0006606">
    <property type="term" value="P:protein import into nucleus"/>
    <property type="evidence" value="ECO:0007669"/>
    <property type="project" value="TreeGrafter"/>
</dbReference>
<evidence type="ECO:0000256" key="2">
    <source>
        <dbReference type="ARBA" id="ARBA00022816"/>
    </source>
</evidence>
<name>A0A9N9GPU8_9GLOM</name>
<dbReference type="Proteomes" id="UP000789572">
    <property type="component" value="Unassembled WGS sequence"/>
</dbReference>
<dbReference type="Pfam" id="PF04121">
    <property type="entry name" value="Nup84_Nup100"/>
    <property type="match status" value="1"/>
</dbReference>
<evidence type="ECO:0000256" key="1">
    <source>
        <dbReference type="ARBA" id="ARBA00022448"/>
    </source>
</evidence>
<organism evidence="8 9">
    <name type="scientific">Paraglomus occultum</name>
    <dbReference type="NCBI Taxonomy" id="144539"/>
    <lineage>
        <taxon>Eukaryota</taxon>
        <taxon>Fungi</taxon>
        <taxon>Fungi incertae sedis</taxon>
        <taxon>Mucoromycota</taxon>
        <taxon>Glomeromycotina</taxon>
        <taxon>Glomeromycetes</taxon>
        <taxon>Paraglomerales</taxon>
        <taxon>Paraglomeraceae</taxon>
        <taxon>Paraglomus</taxon>
    </lineage>
</organism>
<dbReference type="Gene3D" id="1.10.3450.20">
    <property type="match status" value="1"/>
</dbReference>
<keyword evidence="4 7" id="KW-0811">Translocation</keyword>
<evidence type="ECO:0000256" key="3">
    <source>
        <dbReference type="ARBA" id="ARBA00022927"/>
    </source>
</evidence>
<keyword evidence="1 7" id="KW-0813">Transport</keyword>
<protein>
    <recommendedName>
        <fullName evidence="7">Nuclear pore complex protein</fullName>
    </recommendedName>
</protein>
<dbReference type="GO" id="GO:0031080">
    <property type="term" value="C:nuclear pore outer ring"/>
    <property type="evidence" value="ECO:0007669"/>
    <property type="project" value="TreeGrafter"/>
</dbReference>
<dbReference type="GO" id="GO:0017056">
    <property type="term" value="F:structural constituent of nuclear pore"/>
    <property type="evidence" value="ECO:0007669"/>
    <property type="project" value="UniProtKB-UniRule"/>
</dbReference>
<dbReference type="InterPro" id="IPR007252">
    <property type="entry name" value="Nup84/Nup107"/>
</dbReference>
<feature type="non-terminal residue" evidence="8">
    <location>
        <position position="846"/>
    </location>
</feature>
<comment type="similarity">
    <text evidence="7">Belongs to the nucleoporin Nup84/Nup107 family.</text>
</comment>
<keyword evidence="2" id="KW-0509">mRNA transport</keyword>
<keyword evidence="5 7" id="KW-0906">Nuclear pore complex</keyword>
<evidence type="ECO:0000256" key="7">
    <source>
        <dbReference type="RuleBase" id="RU365072"/>
    </source>
</evidence>
<reference evidence="8" key="1">
    <citation type="submission" date="2021-06" db="EMBL/GenBank/DDBJ databases">
        <authorList>
            <person name="Kallberg Y."/>
            <person name="Tangrot J."/>
            <person name="Rosling A."/>
        </authorList>
    </citation>
    <scope>NUCLEOTIDE SEQUENCE</scope>
    <source>
        <strain evidence="8">IA702</strain>
    </source>
</reference>
<dbReference type="GO" id="GO:0006406">
    <property type="term" value="P:mRNA export from nucleus"/>
    <property type="evidence" value="ECO:0007669"/>
    <property type="project" value="TreeGrafter"/>
</dbReference>
<keyword evidence="3" id="KW-0653">Protein transport</keyword>
<dbReference type="GO" id="GO:0031965">
    <property type="term" value="C:nuclear membrane"/>
    <property type="evidence" value="ECO:0007669"/>
    <property type="project" value="UniProtKB-SubCell"/>
</dbReference>
<evidence type="ECO:0000313" key="8">
    <source>
        <dbReference type="EMBL" id="CAG8617463.1"/>
    </source>
</evidence>
<keyword evidence="7" id="KW-0472">Membrane</keyword>
<sequence>SAPTPAIFASGGDRTDYVSITGLEQLVYPLLPLRQLTILSVYFFYWFICRGSIQPESIIQDEIEDEINDINESFDRFAEPTSNLKREVDDEELDNIICNVLLHYEKISDRWFKVYQEEGKGFFGANMRVTKLWESERNTWKLIRMLKMTRNRSDQQLALNDAEREYASDAELFKELLDTEPAFAEAYIVRLWLQEIAPEFEPVEVIPTYLPNTLELAQQSSGPLELDPDGPIRLGQPLADPDDEYDRALVKSVFEYIRRGQVHYASDLCEKSGHYWRAASIGGHNLYDDSIADNDLQAMDSVDSEVDGFDMLPNEDERKIGAVNRSLWRSVCFKLAADNKLDHYERAAYGALCGDLDNTMRVCNTWEDYVWVFYNAIVEDKLEQHLRSARKNVQGTDDEPLDASGSTQKMHEPSVVFQLIENLFTRIQSLSTTRDPDQVTFQEVQKLLILNKSKDVVAYLCNELDELKKNEDPLKFQHLLRFTTHYVLYLKKLRADADKEQTKLILKDYVKFLITLQRNDIIALYTSMIDDESEIIDLYAYFLSRFNADVERYVRVRYLSLLTEPYGLPMTRIARRTVQMILEEAQAKEEMPPVEQVRLSELGEPLTPDDHFLIVSLDWLTVEPEQLMEGMIFANALCRRFLLFGRLNAFKELMRFLQKHPQYSPMVMASESQLQERTPYYEFAGYSSLLEFFEAYDKWHDTWTRRPATGRSYQQEAGEWKLTIEHETAEVEKYFRRIMYSVWGQKNPQKTRTDVDSMETGKENELNDVRYIYIPELVIRMHRVLYETRHITGGNLAKSLNLANVVADEELKFYEHFQASKKMTLFLKLIRDSSLALIEDSGKAFA</sequence>
<dbReference type="EMBL" id="CAJVPJ010002280">
    <property type="protein sequence ID" value="CAG8617463.1"/>
    <property type="molecule type" value="Genomic_DNA"/>
</dbReference>
<keyword evidence="6 7" id="KW-0539">Nucleus</keyword>
<proteinExistence type="inferred from homology"/>
<dbReference type="AlphaFoldDB" id="A0A9N9GPU8"/>
<dbReference type="GO" id="GO:0000973">
    <property type="term" value="P:post-transcriptional tethering of RNA polymerase II gene DNA at nuclear periphery"/>
    <property type="evidence" value="ECO:0007669"/>
    <property type="project" value="TreeGrafter"/>
</dbReference>
<keyword evidence="9" id="KW-1185">Reference proteome</keyword>
<comment type="caution">
    <text evidence="8">The sequence shown here is derived from an EMBL/GenBank/DDBJ whole genome shotgun (WGS) entry which is preliminary data.</text>
</comment>
<dbReference type="PANTHER" id="PTHR13003:SF2">
    <property type="entry name" value="NUCLEAR PORE COMPLEX PROTEIN NUP107"/>
    <property type="match status" value="1"/>
</dbReference>
<evidence type="ECO:0000256" key="6">
    <source>
        <dbReference type="ARBA" id="ARBA00023242"/>
    </source>
</evidence>